<dbReference type="Pfam" id="PF00005">
    <property type="entry name" value="ABC_tran"/>
    <property type="match status" value="1"/>
</dbReference>
<keyword evidence="2 4" id="KW-0067">ATP-binding</keyword>
<dbReference type="Proteomes" id="UP000321805">
    <property type="component" value="Chromosome"/>
</dbReference>
<organism evidence="4 5">
    <name type="scientific">Baekduia soli</name>
    <dbReference type="NCBI Taxonomy" id="496014"/>
    <lineage>
        <taxon>Bacteria</taxon>
        <taxon>Bacillati</taxon>
        <taxon>Actinomycetota</taxon>
        <taxon>Thermoleophilia</taxon>
        <taxon>Solirubrobacterales</taxon>
        <taxon>Baekduiaceae</taxon>
        <taxon>Baekduia</taxon>
    </lineage>
</organism>
<dbReference type="InterPro" id="IPR027417">
    <property type="entry name" value="P-loop_NTPase"/>
</dbReference>
<dbReference type="SMART" id="SM00382">
    <property type="entry name" value="AAA"/>
    <property type="match status" value="1"/>
</dbReference>
<evidence type="ECO:0000313" key="4">
    <source>
        <dbReference type="EMBL" id="QEC48838.1"/>
    </source>
</evidence>
<dbReference type="EMBL" id="CP042430">
    <property type="protein sequence ID" value="QEC48838.1"/>
    <property type="molecule type" value="Genomic_DNA"/>
</dbReference>
<dbReference type="SUPFAM" id="SSF52540">
    <property type="entry name" value="P-loop containing nucleoside triphosphate hydrolases"/>
    <property type="match status" value="1"/>
</dbReference>
<evidence type="ECO:0000259" key="3">
    <source>
        <dbReference type="PROSITE" id="PS50893"/>
    </source>
</evidence>
<dbReference type="PROSITE" id="PS00211">
    <property type="entry name" value="ABC_TRANSPORTER_1"/>
    <property type="match status" value="1"/>
</dbReference>
<dbReference type="RefSeq" id="WP_146920819.1">
    <property type="nucleotide sequence ID" value="NZ_CP042430.1"/>
</dbReference>
<protein>
    <submittedName>
        <fullName evidence="4">ABC transporter ATP-binding protein</fullName>
    </submittedName>
</protein>
<evidence type="ECO:0000256" key="1">
    <source>
        <dbReference type="ARBA" id="ARBA00022741"/>
    </source>
</evidence>
<dbReference type="PROSITE" id="PS50893">
    <property type="entry name" value="ABC_TRANSPORTER_2"/>
    <property type="match status" value="1"/>
</dbReference>
<feature type="domain" description="ABC transporter" evidence="3">
    <location>
        <begin position="7"/>
        <end position="230"/>
    </location>
</feature>
<dbReference type="GO" id="GO:0005524">
    <property type="term" value="F:ATP binding"/>
    <property type="evidence" value="ECO:0007669"/>
    <property type="project" value="UniProtKB-KW"/>
</dbReference>
<dbReference type="Gene3D" id="3.40.50.300">
    <property type="entry name" value="P-loop containing nucleotide triphosphate hydrolases"/>
    <property type="match status" value="1"/>
</dbReference>
<proteinExistence type="predicted"/>
<dbReference type="InterPro" id="IPR017871">
    <property type="entry name" value="ABC_transporter-like_CS"/>
</dbReference>
<evidence type="ECO:0000256" key="2">
    <source>
        <dbReference type="ARBA" id="ARBA00022840"/>
    </source>
</evidence>
<dbReference type="InterPro" id="IPR003439">
    <property type="entry name" value="ABC_transporter-like_ATP-bd"/>
</dbReference>
<keyword evidence="1" id="KW-0547">Nucleotide-binding</keyword>
<dbReference type="GO" id="GO:0016887">
    <property type="term" value="F:ATP hydrolysis activity"/>
    <property type="evidence" value="ECO:0007669"/>
    <property type="project" value="InterPro"/>
</dbReference>
<dbReference type="CDD" id="cd03230">
    <property type="entry name" value="ABC_DR_subfamily_A"/>
    <property type="match status" value="1"/>
</dbReference>
<sequence>MTTPATVALRDLSVRRGGREVLRVPALDVAAGAVTGLLGPSGCGKTTLMRCLVGVQRAVSGEVTVLGAPAGTPALRPRVGYLTQSPSVYGDLTVRENLEFFARVAGVGPGRVDAVIEAVAVPVRGRQLVRDLSGGECARVSLAAVLLGDPELLVLDEPTVGLDPLLRAELWRAFAALAAGGTTLLVSSHSMEEARHCDRLVLMREGEVLLSDTPGGLRARTGRHDLEDAFVTLIAGRAEAA</sequence>
<name>A0A5B8U7Q4_9ACTN</name>
<keyword evidence="5" id="KW-1185">Reference proteome</keyword>
<dbReference type="PANTHER" id="PTHR43038">
    <property type="entry name" value="ATP-BINDING CASSETTE, SUB-FAMILY H, MEMBER 1"/>
    <property type="match status" value="1"/>
</dbReference>
<dbReference type="InterPro" id="IPR003593">
    <property type="entry name" value="AAA+_ATPase"/>
</dbReference>
<evidence type="ECO:0000313" key="5">
    <source>
        <dbReference type="Proteomes" id="UP000321805"/>
    </source>
</evidence>
<dbReference type="OrthoDB" id="9804819at2"/>
<dbReference type="KEGG" id="bsol:FSW04_15495"/>
<dbReference type="AlphaFoldDB" id="A0A5B8U7Q4"/>
<reference evidence="4 5" key="1">
    <citation type="journal article" date="2018" name="J. Microbiol.">
        <title>Baekduia soli gen. nov., sp. nov., a novel bacterium isolated from the soil of Baekdu Mountain and proposal of a novel family name, Baekduiaceae fam. nov.</title>
        <authorList>
            <person name="An D.S."/>
            <person name="Siddiqi M.Z."/>
            <person name="Kim K.H."/>
            <person name="Yu H.S."/>
            <person name="Im W.T."/>
        </authorList>
    </citation>
    <scope>NUCLEOTIDE SEQUENCE [LARGE SCALE GENOMIC DNA]</scope>
    <source>
        <strain evidence="4 5">BR7-21</strain>
    </source>
</reference>
<gene>
    <name evidence="4" type="ORF">FSW04_15495</name>
</gene>
<dbReference type="PANTHER" id="PTHR43038:SF3">
    <property type="entry name" value="ABC TRANSPORTER G FAMILY MEMBER 20 ISOFORM X1"/>
    <property type="match status" value="1"/>
</dbReference>
<accession>A0A5B8U7Q4</accession>